<gene>
    <name evidence="3" type="ORF">MATL_G00191270</name>
</gene>
<keyword evidence="2" id="KW-0732">Signal</keyword>
<organism evidence="3 4">
    <name type="scientific">Megalops atlanticus</name>
    <name type="common">Tarpon</name>
    <name type="synonym">Clupea gigantea</name>
    <dbReference type="NCBI Taxonomy" id="7932"/>
    <lineage>
        <taxon>Eukaryota</taxon>
        <taxon>Metazoa</taxon>
        <taxon>Chordata</taxon>
        <taxon>Craniata</taxon>
        <taxon>Vertebrata</taxon>
        <taxon>Euteleostomi</taxon>
        <taxon>Actinopterygii</taxon>
        <taxon>Neopterygii</taxon>
        <taxon>Teleostei</taxon>
        <taxon>Elopiformes</taxon>
        <taxon>Megalopidae</taxon>
        <taxon>Megalops</taxon>
    </lineage>
</organism>
<dbReference type="InterPro" id="IPR011256">
    <property type="entry name" value="Reg_factor_effector_dom_sf"/>
</dbReference>
<dbReference type="Proteomes" id="UP001046870">
    <property type="component" value="Chromosome 16"/>
</dbReference>
<keyword evidence="4" id="KW-1185">Reference proteome</keyword>
<feature type="signal peptide" evidence="2">
    <location>
        <begin position="1"/>
        <end position="40"/>
    </location>
</feature>
<dbReference type="FunFam" id="3.20.80.10:FF:000002">
    <property type="entry name" value="Heme-binding protein 2"/>
    <property type="match status" value="1"/>
</dbReference>
<reference evidence="3" key="1">
    <citation type="submission" date="2021-01" db="EMBL/GenBank/DDBJ databases">
        <authorList>
            <person name="Zahm M."/>
            <person name="Roques C."/>
            <person name="Cabau C."/>
            <person name="Klopp C."/>
            <person name="Donnadieu C."/>
            <person name="Jouanno E."/>
            <person name="Lampietro C."/>
            <person name="Louis A."/>
            <person name="Herpin A."/>
            <person name="Echchiki A."/>
            <person name="Berthelot C."/>
            <person name="Parey E."/>
            <person name="Roest-Crollius H."/>
            <person name="Braasch I."/>
            <person name="Postlethwait J."/>
            <person name="Bobe J."/>
            <person name="Montfort J."/>
            <person name="Bouchez O."/>
            <person name="Begum T."/>
            <person name="Mejri S."/>
            <person name="Adams A."/>
            <person name="Chen W.-J."/>
            <person name="Guiguen Y."/>
        </authorList>
    </citation>
    <scope>NUCLEOTIDE SEQUENCE</scope>
    <source>
        <strain evidence="3">YG-15Mar2019-1</strain>
        <tissue evidence="3">Brain</tissue>
    </source>
</reference>
<comment type="caution">
    <text evidence="3">The sequence shown here is derived from an EMBL/GenBank/DDBJ whole genome shotgun (WGS) entry which is preliminary data.</text>
</comment>
<dbReference type="OrthoDB" id="6424451at2759"/>
<dbReference type="Pfam" id="PF04832">
    <property type="entry name" value="SOUL"/>
    <property type="match status" value="1"/>
</dbReference>
<accession>A0A9D3T060</accession>
<feature type="chain" id="PRO_5038933230" evidence="2">
    <location>
        <begin position="41"/>
        <end position="268"/>
    </location>
</feature>
<dbReference type="PANTHER" id="PTHR11220:SF69">
    <property type="entry name" value="HEME-BINDING PROTEIN 2"/>
    <property type="match status" value="1"/>
</dbReference>
<evidence type="ECO:0000256" key="2">
    <source>
        <dbReference type="SAM" id="SignalP"/>
    </source>
</evidence>
<dbReference type="Gene3D" id="3.20.80.10">
    <property type="entry name" value="Regulatory factor, effector binding domain"/>
    <property type="match status" value="1"/>
</dbReference>
<evidence type="ECO:0000313" key="3">
    <source>
        <dbReference type="EMBL" id="KAG7463052.1"/>
    </source>
</evidence>
<protein>
    <submittedName>
        <fullName evidence="3">Uncharacterized protein</fullName>
    </submittedName>
</protein>
<name>A0A9D3T060_MEGAT</name>
<dbReference type="InterPro" id="IPR006917">
    <property type="entry name" value="SOUL_heme-bd"/>
</dbReference>
<dbReference type="PANTHER" id="PTHR11220">
    <property type="entry name" value="HEME-BINDING PROTEIN-RELATED"/>
    <property type="match status" value="1"/>
</dbReference>
<dbReference type="AlphaFoldDB" id="A0A9D3T060"/>
<dbReference type="GO" id="GO:0005737">
    <property type="term" value="C:cytoplasm"/>
    <property type="evidence" value="ECO:0007669"/>
    <property type="project" value="TreeGrafter"/>
</dbReference>
<dbReference type="GO" id="GO:0020037">
    <property type="term" value="F:heme binding"/>
    <property type="evidence" value="ECO:0007669"/>
    <property type="project" value="TreeGrafter"/>
</dbReference>
<evidence type="ECO:0000256" key="1">
    <source>
        <dbReference type="ARBA" id="ARBA00009817"/>
    </source>
</evidence>
<evidence type="ECO:0000313" key="4">
    <source>
        <dbReference type="Proteomes" id="UP001046870"/>
    </source>
</evidence>
<comment type="similarity">
    <text evidence="1">Belongs to the HEBP family.</text>
</comment>
<proteinExistence type="inferred from homology"/>
<dbReference type="SUPFAM" id="SSF55136">
    <property type="entry name" value="Probable bacterial effector-binding domain"/>
    <property type="match status" value="1"/>
</dbReference>
<dbReference type="EMBL" id="JAFDVH010000016">
    <property type="protein sequence ID" value="KAG7463052.1"/>
    <property type="molecule type" value="Genomic_DNA"/>
</dbReference>
<sequence>MRSFPVRPRPALRHTAADTGAMRATLTALILSVSWVLVSPQPPQEGWTAPWFCHGYECPPYTVVHQYEDFEERLYNVTRWMSTEVEDATYTPLYNGFMRLYSYTDGANEAGKELALTRPVAVTVLESDSGEGKQTSIALYIGPNTDLPKPTDTSIKEVSMPAGTVYVRQFSGVAHEADWLENLRSLKSDLQSEGKQYNSQKYVAAGYDPPWNLINRHNEVYRNDFSSHPKRTPENRQRALQRFMCHCFVQTVWVCNKGIRSDVSNWRK</sequence>